<organism evidence="2 3">
    <name type="scientific">Labedaea rhizosphaerae</name>
    <dbReference type="NCBI Taxonomy" id="598644"/>
    <lineage>
        <taxon>Bacteria</taxon>
        <taxon>Bacillati</taxon>
        <taxon>Actinomycetota</taxon>
        <taxon>Actinomycetes</taxon>
        <taxon>Pseudonocardiales</taxon>
        <taxon>Pseudonocardiaceae</taxon>
        <taxon>Labedaea</taxon>
    </lineage>
</organism>
<evidence type="ECO:0000313" key="3">
    <source>
        <dbReference type="Proteomes" id="UP000295444"/>
    </source>
</evidence>
<dbReference type="InterPro" id="IPR036691">
    <property type="entry name" value="Endo/exonu/phosph_ase_sf"/>
</dbReference>
<gene>
    <name evidence="2" type="ORF">EV186_107182</name>
</gene>
<evidence type="ECO:0000313" key="2">
    <source>
        <dbReference type="EMBL" id="TDP92947.1"/>
    </source>
</evidence>
<proteinExistence type="predicted"/>
<dbReference type="AlphaFoldDB" id="A0A4R6S1T8"/>
<dbReference type="OrthoDB" id="4942342at2"/>
<protein>
    <recommendedName>
        <fullName evidence="4">Endonuclease/exonuclease/phosphatase family protein</fullName>
    </recommendedName>
</protein>
<evidence type="ECO:0000256" key="1">
    <source>
        <dbReference type="SAM" id="SignalP"/>
    </source>
</evidence>
<comment type="caution">
    <text evidence="2">The sequence shown here is derived from an EMBL/GenBank/DDBJ whole genome shotgun (WGS) entry which is preliminary data.</text>
</comment>
<dbReference type="Gene3D" id="3.60.10.10">
    <property type="entry name" value="Endonuclease/exonuclease/phosphatase"/>
    <property type="match status" value="1"/>
</dbReference>
<name>A0A4R6S1T8_LABRH</name>
<dbReference type="RefSeq" id="WP_133853287.1">
    <property type="nucleotide sequence ID" value="NZ_SNXZ01000007.1"/>
</dbReference>
<keyword evidence="1" id="KW-0732">Signal</keyword>
<reference evidence="2 3" key="1">
    <citation type="submission" date="2019-03" db="EMBL/GenBank/DDBJ databases">
        <title>Genomic Encyclopedia of Type Strains, Phase IV (KMG-IV): sequencing the most valuable type-strain genomes for metagenomic binning, comparative biology and taxonomic classification.</title>
        <authorList>
            <person name="Goeker M."/>
        </authorList>
    </citation>
    <scope>NUCLEOTIDE SEQUENCE [LARGE SCALE GENOMIC DNA]</scope>
    <source>
        <strain evidence="2 3">DSM 45361</strain>
    </source>
</reference>
<dbReference type="Proteomes" id="UP000295444">
    <property type="component" value="Unassembled WGS sequence"/>
</dbReference>
<feature type="chain" id="PRO_5038559175" description="Endonuclease/exonuclease/phosphatase family protein" evidence="1">
    <location>
        <begin position="22"/>
        <end position="341"/>
    </location>
</feature>
<keyword evidence="3" id="KW-1185">Reference proteome</keyword>
<dbReference type="SUPFAM" id="SSF56219">
    <property type="entry name" value="DNase I-like"/>
    <property type="match status" value="1"/>
</dbReference>
<evidence type="ECO:0008006" key="4">
    <source>
        <dbReference type="Google" id="ProtNLM"/>
    </source>
</evidence>
<sequence>MRAKVGITVAVAVTAVGAVLAGTADGSPARVAAAAVANNDPSFVQVFDNNLENLPTVDLACPGDWQDLVYYIQRAPLKPDIFTVQQISDQTQLNSYVSRLSNDLGEAYAGVIADPSPAAMNSPCGPPKDHQTNAVIYRKARFTDLGLASKTWQAQSDESGTCANNDQARTVAVKVRLHDKIANKDLTVASVHWPTAASGGGVDCSESNAREVAAEMTEDGYGGSLLIFAGDHNVTDVADSGSFRPWYTLLNGDLGGSLGYRDAAYTACGGSKSCLAGNWTIGGDRRIDFLFARKTGGLPVVDHFHTITFDEGDAADQAATGSDRTDRDYSDHRAVMARVHY</sequence>
<accession>A0A4R6S1T8</accession>
<dbReference type="EMBL" id="SNXZ01000007">
    <property type="protein sequence ID" value="TDP92947.1"/>
    <property type="molecule type" value="Genomic_DNA"/>
</dbReference>
<feature type="signal peptide" evidence="1">
    <location>
        <begin position="1"/>
        <end position="21"/>
    </location>
</feature>